<reference evidence="2 3" key="1">
    <citation type="submission" date="2018-06" db="EMBL/GenBank/DDBJ databases">
        <authorList>
            <consortium name="Pathogen Informatics"/>
            <person name="Doyle S."/>
        </authorList>
    </citation>
    <scope>NUCLEOTIDE SEQUENCE [LARGE SCALE GENOMIC DNA]</scope>
    <source>
        <strain evidence="2 3">NCTC11088</strain>
    </source>
</reference>
<keyword evidence="1" id="KW-0472">Membrane</keyword>
<feature type="transmembrane region" description="Helical" evidence="1">
    <location>
        <begin position="55"/>
        <end position="77"/>
    </location>
</feature>
<keyword evidence="1" id="KW-1133">Transmembrane helix</keyword>
<feature type="transmembrane region" description="Helical" evidence="1">
    <location>
        <begin position="143"/>
        <end position="165"/>
    </location>
</feature>
<dbReference type="RefSeq" id="WP_115312183.1">
    <property type="nucleotide sequence ID" value="NZ_UGTH01000001.1"/>
</dbReference>
<dbReference type="AlphaFoldDB" id="A0A379DF00"/>
<feature type="transmembrane region" description="Helical" evidence="1">
    <location>
        <begin position="177"/>
        <end position="204"/>
    </location>
</feature>
<feature type="transmembrane region" description="Helical" evidence="1">
    <location>
        <begin position="98"/>
        <end position="123"/>
    </location>
</feature>
<protein>
    <submittedName>
        <fullName evidence="2">Uncharacterized protein conserved in bacteria</fullName>
    </submittedName>
</protein>
<feature type="transmembrane region" description="Helical" evidence="1">
    <location>
        <begin position="224"/>
        <end position="245"/>
    </location>
</feature>
<evidence type="ECO:0000313" key="2">
    <source>
        <dbReference type="EMBL" id="SUB75843.1"/>
    </source>
</evidence>
<evidence type="ECO:0000256" key="1">
    <source>
        <dbReference type="SAM" id="Phobius"/>
    </source>
</evidence>
<dbReference type="EMBL" id="UGTH01000001">
    <property type="protein sequence ID" value="SUB75843.1"/>
    <property type="molecule type" value="Genomic_DNA"/>
</dbReference>
<evidence type="ECO:0000313" key="3">
    <source>
        <dbReference type="Proteomes" id="UP000254777"/>
    </source>
</evidence>
<proteinExistence type="predicted"/>
<gene>
    <name evidence="2" type="ORF">NCTC11088_01647</name>
</gene>
<sequence>MFLIKAEIKKWKRNKIFIAIIILTFVLNSFAIERAFSISRESPIMDSFGDLYCLAFKNITFVFLPIVIGIISTMLFFDEKKNDTLKNVLITSVSRFKVFLVKFILIELLTIFLMILTYISSVFGAVISGGFIDFNLVTLKEAAILYVVAALLIPIAMLPVIYIATFSKSYVLPISMCLLYLGIGIFGASILVHIHPLASLLGIYQNVSSAAKEMVENSIGGYSLNVSSFSCLLSILSIGIVFFILSIKSIKRQNY</sequence>
<organism evidence="2 3">
    <name type="scientific">Peptoniphilus indolicus</name>
    <dbReference type="NCBI Taxonomy" id="33030"/>
    <lineage>
        <taxon>Bacteria</taxon>
        <taxon>Bacillati</taxon>
        <taxon>Bacillota</taxon>
        <taxon>Tissierellia</taxon>
        <taxon>Tissierellales</taxon>
        <taxon>Peptoniphilaceae</taxon>
        <taxon>Peptoniphilus</taxon>
    </lineage>
</organism>
<accession>A0A379DF00</accession>
<dbReference type="Proteomes" id="UP000254777">
    <property type="component" value="Unassembled WGS sequence"/>
</dbReference>
<name>A0A379DF00_9FIRM</name>
<dbReference type="Pfam" id="PF12730">
    <property type="entry name" value="ABC2_membrane_4"/>
    <property type="match status" value="1"/>
</dbReference>
<keyword evidence="1" id="KW-0812">Transmembrane</keyword>